<dbReference type="Pfam" id="PF00004">
    <property type="entry name" value="AAA"/>
    <property type="match status" value="1"/>
</dbReference>
<dbReference type="CDD" id="cd19481">
    <property type="entry name" value="RecA-like_protease"/>
    <property type="match status" value="1"/>
</dbReference>
<reference evidence="5 6" key="2">
    <citation type="journal article" date="2013" name="Plant Physiol.">
        <title>A Nostoc punctiforme Sugar Transporter Necessary to Establish a Cyanobacterium-Plant Symbiosis.</title>
        <authorList>
            <person name="Ekman M."/>
            <person name="Picossi S."/>
            <person name="Campbell E.L."/>
            <person name="Meeks J.C."/>
            <person name="Flores E."/>
        </authorList>
    </citation>
    <scope>NUCLEOTIDE SEQUENCE [LARGE SCALE GENOMIC DNA]</scope>
    <source>
        <strain evidence="6">ATCC 29133 / PCC 73102</strain>
    </source>
</reference>
<organism evidence="5 6">
    <name type="scientific">Nostoc punctiforme (strain ATCC 29133 / PCC 73102)</name>
    <dbReference type="NCBI Taxonomy" id="63737"/>
    <lineage>
        <taxon>Bacteria</taxon>
        <taxon>Bacillati</taxon>
        <taxon>Cyanobacteriota</taxon>
        <taxon>Cyanophyceae</taxon>
        <taxon>Nostocales</taxon>
        <taxon>Nostocaceae</taxon>
        <taxon>Nostoc</taxon>
    </lineage>
</organism>
<dbReference type="Pfam" id="PF22977">
    <property type="entry name" value="WHD"/>
    <property type="match status" value="1"/>
</dbReference>
<dbReference type="SMART" id="SM00382">
    <property type="entry name" value="AAA"/>
    <property type="match status" value="1"/>
</dbReference>
<dbReference type="PANTHER" id="PTHR23073">
    <property type="entry name" value="26S PROTEASOME REGULATORY SUBUNIT"/>
    <property type="match status" value="1"/>
</dbReference>
<dbReference type="EnsemblBacteria" id="ACC80105">
    <property type="protein sequence ID" value="ACC80105"/>
    <property type="gene ID" value="Npun_R1398"/>
</dbReference>
<keyword evidence="6" id="KW-1185">Reference proteome</keyword>
<name>B2IYL8_NOSP7</name>
<dbReference type="Proteomes" id="UP000001191">
    <property type="component" value="Chromosome"/>
</dbReference>
<dbReference type="EC" id="3.6.4.6" evidence="5"/>
<dbReference type="RefSeq" id="WP_012408126.1">
    <property type="nucleotide sequence ID" value="NC_010628.1"/>
</dbReference>
<reference evidence="6" key="1">
    <citation type="submission" date="2008-04" db="EMBL/GenBank/DDBJ databases">
        <title>Complete sequence of chromosome of Nostoc punctiforme ATCC 29133.</title>
        <authorList>
            <consortium name="US DOE Joint Genome Institute"/>
            <person name="Copeland A."/>
            <person name="Lucas S."/>
            <person name="Lapidus A."/>
            <person name="Glavina del Rio T."/>
            <person name="Dalin E."/>
            <person name="Tice H."/>
            <person name="Pitluck S."/>
            <person name="Chain P."/>
            <person name="Malfatti S."/>
            <person name="Shin M."/>
            <person name="Vergez L."/>
            <person name="Schmutz J."/>
            <person name="Larimer F."/>
            <person name="Land M."/>
            <person name="Hauser L."/>
            <person name="Kyrpides N."/>
            <person name="Kim E."/>
            <person name="Meeks J.C."/>
            <person name="Elhai J."/>
            <person name="Campbell E.L."/>
            <person name="Thiel T."/>
            <person name="Longmire J."/>
            <person name="Potts M."/>
            <person name="Atlas R."/>
        </authorList>
    </citation>
    <scope>NUCLEOTIDE SEQUENCE [LARGE SCALE GENOMIC DNA]</scope>
    <source>
        <strain evidence="6">ATCC 29133 / PCC 73102</strain>
    </source>
</reference>
<dbReference type="InterPro" id="IPR003959">
    <property type="entry name" value="ATPase_AAA_core"/>
</dbReference>
<protein>
    <submittedName>
        <fullName evidence="5">AAA ATPase, central domain protein</fullName>
        <ecNumber evidence="5">3.6.4.6</ecNumber>
    </submittedName>
</protein>
<dbReference type="OrthoDB" id="9806903at2"/>
<dbReference type="GO" id="GO:0016887">
    <property type="term" value="F:ATP hydrolysis activity"/>
    <property type="evidence" value="ECO:0007669"/>
    <property type="project" value="InterPro"/>
</dbReference>
<dbReference type="GO" id="GO:0005524">
    <property type="term" value="F:ATP binding"/>
    <property type="evidence" value="ECO:0007669"/>
    <property type="project" value="UniProtKB-KW"/>
</dbReference>
<comment type="similarity">
    <text evidence="1">Belongs to the AAA ATPase family.</text>
</comment>
<dbReference type="STRING" id="63737.Npun_R1398"/>
<dbReference type="EMBL" id="CP001037">
    <property type="protein sequence ID" value="ACC80105.1"/>
    <property type="molecule type" value="Genomic_DNA"/>
</dbReference>
<dbReference type="SUPFAM" id="SSF52540">
    <property type="entry name" value="P-loop containing nucleoside triphosphate hydrolases"/>
    <property type="match status" value="2"/>
</dbReference>
<dbReference type="eggNOG" id="COG0464">
    <property type="taxonomic scope" value="Bacteria"/>
</dbReference>
<keyword evidence="3" id="KW-0067">ATP-binding</keyword>
<evidence type="ECO:0000313" key="5">
    <source>
        <dbReference type="EMBL" id="ACC80105.1"/>
    </source>
</evidence>
<evidence type="ECO:0000256" key="2">
    <source>
        <dbReference type="ARBA" id="ARBA00022741"/>
    </source>
</evidence>
<dbReference type="HOGENOM" id="CLU_016564_0_0_3"/>
<gene>
    <name evidence="5" type="ordered locus">Npun_R1398</name>
</gene>
<dbReference type="Gene3D" id="3.40.50.300">
    <property type="entry name" value="P-loop containing nucleotide triphosphate hydrolases"/>
    <property type="match status" value="1"/>
</dbReference>
<dbReference type="InterPro" id="IPR054472">
    <property type="entry name" value="WHD"/>
</dbReference>
<accession>B2IYL8</accession>
<dbReference type="KEGG" id="npu:Npun_R1398"/>
<dbReference type="InterPro" id="IPR003593">
    <property type="entry name" value="AAA+_ATPase"/>
</dbReference>
<evidence type="ECO:0000313" key="6">
    <source>
        <dbReference type="Proteomes" id="UP000001191"/>
    </source>
</evidence>
<feature type="domain" description="AAA+ ATPase" evidence="4">
    <location>
        <begin position="522"/>
        <end position="654"/>
    </location>
</feature>
<evidence type="ECO:0000256" key="3">
    <source>
        <dbReference type="ARBA" id="ARBA00022840"/>
    </source>
</evidence>
<evidence type="ECO:0000259" key="4">
    <source>
        <dbReference type="SMART" id="SM00382"/>
    </source>
</evidence>
<evidence type="ECO:0000256" key="1">
    <source>
        <dbReference type="ARBA" id="ARBA00006914"/>
    </source>
</evidence>
<keyword evidence="2" id="KW-0547">Nucleotide-binding</keyword>
<dbReference type="PhylomeDB" id="B2IYL8"/>
<proteinExistence type="inferred from homology"/>
<dbReference type="InterPro" id="IPR027417">
    <property type="entry name" value="P-loop_NTPase"/>
</dbReference>
<dbReference type="InterPro" id="IPR050221">
    <property type="entry name" value="26S_Proteasome_ATPase"/>
</dbReference>
<dbReference type="AlphaFoldDB" id="B2IYL8"/>
<keyword evidence="5" id="KW-0378">Hydrolase</keyword>
<sequence length="742" mass="84574">MPTVGVANVHNLCSISIYCSLKEYPVYSTAAEAQIFTKPISQAVEISPDLNGLQSMLQRLDWLIKQAIFTLQTQEKAEGEIGVSWLQKTEISSEPTSITIRSDSLLAWLQNTFSLSSFDLDILAIALAPELDRHYERVYAYLQDDMSNKKPTVDMVLNLLCSSVPEKLSRRKHFTTNSPLIYHRLLHLCPESHQQQSTLLSHHLILDSQVVRLLLHQPGLDSRLTSCCQLLEPTIYFDTLYLKADVQTALEALLIEDWQKQQPLLLYFQGTDACGGLRLRTGKRRTAQILAKTLEVPLLVVDLAKLVEDKANFEEKLQLLWREAWFFNRLLYLDNFDILYLQEHQILYQSFLRELEKNIGITILSGVKNWIPTATGATGLITVPFTVPESSQRRECWQTHLKAAHITLEDRELDVLCDRFLLTPDQIADAVATAYNTARWQQIDSTQEKPLPSFLNLCSAARAQSGHDLATLARKIEPKYTWDDIVLHPNQITQLKDICKEAEYRNLVHQKWGFADKLSLGKGLNVLFSGSSGTGKTMAAEVIAHQLQLDLYKIDLSQIVSKYIGETEKNLNRIFTAATNSNAILFFDEADALFGKRSEVQDARDRYANIEVGYLLQKMEEYEGIAILTTNLRNNIDEAFERRLRFIIEFTLPDTKNRHSIWQRIFPKNAPCSPNLDLELLAQNFEITGANIRYIALTAAFLAADDGGVIEMVHLIRALRREYQKMGQVLRDKDLGQYVDLR</sequence>